<dbReference type="PANTHER" id="PTHR30287:SF1">
    <property type="entry name" value="INNER MEMBRANE PROTEIN"/>
    <property type="match status" value="1"/>
</dbReference>
<dbReference type="InterPro" id="IPR003838">
    <property type="entry name" value="ABC3_permease_C"/>
</dbReference>
<comment type="subcellular location">
    <subcellularLocation>
        <location evidence="1">Cell membrane</location>
        <topology evidence="1">Multi-pass membrane protein</topology>
    </subcellularLocation>
</comment>
<keyword evidence="3 6" id="KW-0812">Transmembrane</keyword>
<feature type="transmembrane region" description="Helical" evidence="6">
    <location>
        <begin position="35"/>
        <end position="59"/>
    </location>
</feature>
<evidence type="ECO:0000256" key="1">
    <source>
        <dbReference type="ARBA" id="ARBA00004651"/>
    </source>
</evidence>
<protein>
    <recommendedName>
        <fullName evidence="7">ABC3 transporter permease C-terminal domain-containing protein</fullName>
    </recommendedName>
</protein>
<evidence type="ECO:0000256" key="3">
    <source>
        <dbReference type="ARBA" id="ARBA00022692"/>
    </source>
</evidence>
<organism evidence="8">
    <name type="scientific">marine metagenome</name>
    <dbReference type="NCBI Taxonomy" id="408172"/>
    <lineage>
        <taxon>unclassified sequences</taxon>
        <taxon>metagenomes</taxon>
        <taxon>ecological metagenomes</taxon>
    </lineage>
</organism>
<keyword evidence="2" id="KW-1003">Cell membrane</keyword>
<evidence type="ECO:0000259" key="7">
    <source>
        <dbReference type="Pfam" id="PF02687"/>
    </source>
</evidence>
<evidence type="ECO:0000256" key="6">
    <source>
        <dbReference type="SAM" id="Phobius"/>
    </source>
</evidence>
<proteinExistence type="predicted"/>
<feature type="non-terminal residue" evidence="8">
    <location>
        <position position="250"/>
    </location>
</feature>
<dbReference type="PANTHER" id="PTHR30287">
    <property type="entry name" value="MEMBRANE COMPONENT OF PREDICTED ABC SUPERFAMILY METABOLITE UPTAKE TRANSPORTER"/>
    <property type="match status" value="1"/>
</dbReference>
<dbReference type="InterPro" id="IPR038766">
    <property type="entry name" value="Membrane_comp_ABC_pdt"/>
</dbReference>
<keyword evidence="5 6" id="KW-0472">Membrane</keyword>
<dbReference type="EMBL" id="UINC01194487">
    <property type="protein sequence ID" value="SVE10591.1"/>
    <property type="molecule type" value="Genomic_DNA"/>
</dbReference>
<feature type="transmembrane region" description="Helical" evidence="6">
    <location>
        <begin position="128"/>
        <end position="151"/>
    </location>
</feature>
<sequence>VEQLRNDFEGTYLRAWSYHNTENRLSRNFKRAENYLSLIGFVIVILGGIGVWSVTRVFIQQKLRSIAILKCLGATTLQLFFVYMLQVIILALGGSLLGVGLARAMLMAMPTNIVAEYGDIAYGLTGSAVAQGIGIGLLVSFLFALLPLLDVRHVRPLLLLRETGARLTTKIDWLRVAAVGLITVALVMVASWQADSWRVGAYVSGAFATVAVLLHFAAAGLVRVVTPLSRATWFPLRHAVISLRRPGNQT</sequence>
<name>A0A383ASK9_9ZZZZ</name>
<gene>
    <name evidence="8" type="ORF">METZ01_LOCUS463445</name>
</gene>
<feature type="transmembrane region" description="Helical" evidence="6">
    <location>
        <begin position="199"/>
        <end position="222"/>
    </location>
</feature>
<dbReference type="AlphaFoldDB" id="A0A383ASK9"/>
<evidence type="ECO:0000256" key="4">
    <source>
        <dbReference type="ARBA" id="ARBA00022989"/>
    </source>
</evidence>
<dbReference type="GO" id="GO:0005886">
    <property type="term" value="C:plasma membrane"/>
    <property type="evidence" value="ECO:0007669"/>
    <property type="project" value="UniProtKB-SubCell"/>
</dbReference>
<feature type="transmembrane region" description="Helical" evidence="6">
    <location>
        <begin position="80"/>
        <end position="108"/>
    </location>
</feature>
<accession>A0A383ASK9</accession>
<keyword evidence="4 6" id="KW-1133">Transmembrane helix</keyword>
<feature type="transmembrane region" description="Helical" evidence="6">
    <location>
        <begin position="172"/>
        <end position="193"/>
    </location>
</feature>
<evidence type="ECO:0000256" key="5">
    <source>
        <dbReference type="ARBA" id="ARBA00023136"/>
    </source>
</evidence>
<evidence type="ECO:0000256" key="2">
    <source>
        <dbReference type="ARBA" id="ARBA00022475"/>
    </source>
</evidence>
<dbReference type="Pfam" id="PF02687">
    <property type="entry name" value="FtsX"/>
    <property type="match status" value="1"/>
</dbReference>
<feature type="non-terminal residue" evidence="8">
    <location>
        <position position="1"/>
    </location>
</feature>
<feature type="domain" description="ABC3 transporter permease C-terminal" evidence="7">
    <location>
        <begin position="38"/>
        <end position="154"/>
    </location>
</feature>
<reference evidence="8" key="1">
    <citation type="submission" date="2018-05" db="EMBL/GenBank/DDBJ databases">
        <authorList>
            <person name="Lanie J.A."/>
            <person name="Ng W.-L."/>
            <person name="Kazmierczak K.M."/>
            <person name="Andrzejewski T.M."/>
            <person name="Davidsen T.M."/>
            <person name="Wayne K.J."/>
            <person name="Tettelin H."/>
            <person name="Glass J.I."/>
            <person name="Rusch D."/>
            <person name="Podicherti R."/>
            <person name="Tsui H.-C.T."/>
            <person name="Winkler M.E."/>
        </authorList>
    </citation>
    <scope>NUCLEOTIDE SEQUENCE</scope>
</reference>
<evidence type="ECO:0000313" key="8">
    <source>
        <dbReference type="EMBL" id="SVE10591.1"/>
    </source>
</evidence>